<evidence type="ECO:0000256" key="3">
    <source>
        <dbReference type="ARBA" id="ARBA00023180"/>
    </source>
</evidence>
<dbReference type="InterPro" id="IPR007657">
    <property type="entry name" value="Glycosyltransferase_61"/>
</dbReference>
<dbReference type="InParanoid" id="A0A024GQK2"/>
<keyword evidence="4" id="KW-0472">Membrane</keyword>
<keyword evidence="4" id="KW-0812">Transmembrane</keyword>
<evidence type="ECO:0000313" key="6">
    <source>
        <dbReference type="EMBL" id="CCI48986.1"/>
    </source>
</evidence>
<feature type="transmembrane region" description="Helical" evidence="4">
    <location>
        <begin position="64"/>
        <end position="83"/>
    </location>
</feature>
<organism evidence="6 7">
    <name type="scientific">Albugo candida</name>
    <dbReference type="NCBI Taxonomy" id="65357"/>
    <lineage>
        <taxon>Eukaryota</taxon>
        <taxon>Sar</taxon>
        <taxon>Stramenopiles</taxon>
        <taxon>Oomycota</taxon>
        <taxon>Peronosporomycetes</taxon>
        <taxon>Albuginales</taxon>
        <taxon>Albuginaceae</taxon>
        <taxon>Albugo</taxon>
    </lineage>
</organism>
<reference evidence="6 7" key="1">
    <citation type="submission" date="2012-05" db="EMBL/GenBank/DDBJ databases">
        <title>Recombination and specialization in a pathogen metapopulation.</title>
        <authorList>
            <person name="Gardiner A."/>
            <person name="Kemen E."/>
            <person name="Schultz-Larsen T."/>
            <person name="MacLean D."/>
            <person name="Van Oosterhout C."/>
            <person name="Jones J.D.G."/>
        </authorList>
    </citation>
    <scope>NUCLEOTIDE SEQUENCE [LARGE SCALE GENOMIC DNA]</scope>
    <source>
        <strain evidence="6 7">Ac Nc2</strain>
    </source>
</reference>
<sequence length="576" mass="66179">MVAEFKSQAKRVNIVTDDEATRKFLTVTKPGMLLFNCLTRSLANAPRNYVNTPKILTRYRIRHSFIVFILCAITLSCLIIQVTRIRYVPVPLSAASQLVPVPPTYLKSSVGQVTTPQNTAIIDVLARTNCHQFRDYGLVNELRRTAIAVQVKPIQKEAAQIQTTVIHYRSEEARISSTKCQHLALDLRTVKGVYRPIKKISQDGHMHDPRYVYSQRIPRCICDQSLSGADGVPNLWGSLFHNTTKQGILCKRISAQDLIKDEVDFGKLVGSESEKALNEKLLSSHKYSVKTNALVISRRDDHNPFFQTAVVLNAWIMLQVVHWDTSNSQIVYLDQGFPNALEQLHKRLLAPNHPVITGKMLQGRMFHFDNALIVPFELNGPMMAHLNDDEPCHYNQMLDQFRLESLKTMGVKTRKMDERSCTITIISRRPYQGRKLGRRWLNEEEIVQEMINEYSREDFYRFGICTFQSLDFISYSMERQMQSMIESDIVIGMHGAGMVNVLWTRPHTSVIEIFPRTKKRWGYRNICQLLGCAWEEYRGGTDGSDGAKNITYAKWREFFDPILRSKIAFLERQALV</sequence>
<keyword evidence="7" id="KW-1185">Reference proteome</keyword>
<dbReference type="PANTHER" id="PTHR20961">
    <property type="entry name" value="GLYCOSYLTRANSFERASE"/>
    <property type="match status" value="1"/>
</dbReference>
<dbReference type="OrthoDB" id="1892506at2759"/>
<evidence type="ECO:0000259" key="5">
    <source>
        <dbReference type="Pfam" id="PF04577"/>
    </source>
</evidence>
<dbReference type="STRING" id="65357.A0A024GQK2"/>
<accession>A0A024GQK2</accession>
<dbReference type="AlphaFoldDB" id="A0A024GQK2"/>
<comment type="caution">
    <text evidence="6">The sequence shown here is derived from an EMBL/GenBank/DDBJ whole genome shotgun (WGS) entry which is preliminary data.</text>
</comment>
<dbReference type="PANTHER" id="PTHR20961:SF124">
    <property type="entry name" value="GLYCOSYLTRANSFERASE"/>
    <property type="match status" value="1"/>
</dbReference>
<protein>
    <recommendedName>
        <fullName evidence="5">Glycosyltransferase 61 catalytic domain-containing protein</fullName>
    </recommendedName>
</protein>
<dbReference type="Proteomes" id="UP000053237">
    <property type="component" value="Unassembled WGS sequence"/>
</dbReference>
<dbReference type="InterPro" id="IPR049625">
    <property type="entry name" value="Glyco_transf_61_cat"/>
</dbReference>
<dbReference type="GO" id="GO:0016757">
    <property type="term" value="F:glycosyltransferase activity"/>
    <property type="evidence" value="ECO:0007669"/>
    <property type="project" value="UniProtKB-KW"/>
</dbReference>
<evidence type="ECO:0000256" key="2">
    <source>
        <dbReference type="ARBA" id="ARBA00022679"/>
    </source>
</evidence>
<keyword evidence="4" id="KW-1133">Transmembrane helix</keyword>
<dbReference type="EMBL" id="CAIX01000263">
    <property type="protein sequence ID" value="CCI48986.1"/>
    <property type="molecule type" value="Genomic_DNA"/>
</dbReference>
<evidence type="ECO:0000256" key="1">
    <source>
        <dbReference type="ARBA" id="ARBA00022676"/>
    </source>
</evidence>
<keyword evidence="2" id="KW-0808">Transferase</keyword>
<feature type="domain" description="Glycosyltransferase 61 catalytic" evidence="5">
    <location>
        <begin position="395"/>
        <end position="511"/>
    </location>
</feature>
<keyword evidence="3" id="KW-0325">Glycoprotein</keyword>
<gene>
    <name evidence="6" type="ORF">BN9_102240</name>
</gene>
<dbReference type="Pfam" id="PF04577">
    <property type="entry name" value="Glyco_transf_61"/>
    <property type="match status" value="1"/>
</dbReference>
<keyword evidence="1" id="KW-0328">Glycosyltransferase</keyword>
<evidence type="ECO:0000313" key="7">
    <source>
        <dbReference type="Proteomes" id="UP000053237"/>
    </source>
</evidence>
<name>A0A024GQK2_9STRA</name>
<proteinExistence type="predicted"/>
<evidence type="ECO:0000256" key="4">
    <source>
        <dbReference type="SAM" id="Phobius"/>
    </source>
</evidence>